<keyword evidence="1" id="KW-1133">Transmembrane helix</keyword>
<sequence>MLQICYHFTVMVITNITNLLYFFLRSSNLLKVKVNTVVDFQHFYSLREFIWNIPQKILASLSLSIHRSFHKYDYACLPELQVSSIPPSIKHLEMRLGSYPNNEAFYGFLMNYLLLSCFPKSISFMYGGRYTFIEFFYDMLMGIKKGECHCSSSDTKCWWHALKIVNISCSFMTNQNIDFKAMLDVWPSKSLDAKITFSLEL</sequence>
<feature type="transmembrane region" description="Helical" evidence="1">
    <location>
        <begin position="6"/>
        <end position="24"/>
    </location>
</feature>
<proteinExistence type="predicted"/>
<keyword evidence="1" id="KW-0472">Membrane</keyword>
<dbReference type="Proteomes" id="UP001341840">
    <property type="component" value="Unassembled WGS sequence"/>
</dbReference>
<evidence type="ECO:0000313" key="2">
    <source>
        <dbReference type="EMBL" id="MED6227127.1"/>
    </source>
</evidence>
<dbReference type="EMBL" id="JASCZI010278167">
    <property type="protein sequence ID" value="MED6227127.1"/>
    <property type="molecule type" value="Genomic_DNA"/>
</dbReference>
<reference evidence="2 3" key="1">
    <citation type="journal article" date="2023" name="Plants (Basel)">
        <title>Bridging the Gap: Combining Genomics and Transcriptomics Approaches to Understand Stylosanthes scabra, an Orphan Legume from the Brazilian Caatinga.</title>
        <authorList>
            <person name="Ferreira-Neto J.R.C."/>
            <person name="da Silva M.D."/>
            <person name="Binneck E."/>
            <person name="de Melo N.F."/>
            <person name="da Silva R.H."/>
            <person name="de Melo A.L.T.M."/>
            <person name="Pandolfi V."/>
            <person name="Bustamante F.O."/>
            <person name="Brasileiro-Vidal A.C."/>
            <person name="Benko-Iseppon A.M."/>
        </authorList>
    </citation>
    <scope>NUCLEOTIDE SEQUENCE [LARGE SCALE GENOMIC DNA]</scope>
    <source>
        <tissue evidence="2">Leaves</tissue>
    </source>
</reference>
<comment type="caution">
    <text evidence="2">The sequence shown here is derived from an EMBL/GenBank/DDBJ whole genome shotgun (WGS) entry which is preliminary data.</text>
</comment>
<keyword evidence="1" id="KW-0812">Transmembrane</keyword>
<name>A0ABU6ZYK2_9FABA</name>
<keyword evidence="3" id="KW-1185">Reference proteome</keyword>
<gene>
    <name evidence="2" type="ORF">PIB30_110514</name>
</gene>
<protein>
    <submittedName>
        <fullName evidence="2">Uncharacterized protein</fullName>
    </submittedName>
</protein>
<evidence type="ECO:0000256" key="1">
    <source>
        <dbReference type="SAM" id="Phobius"/>
    </source>
</evidence>
<organism evidence="2 3">
    <name type="scientific">Stylosanthes scabra</name>
    <dbReference type="NCBI Taxonomy" id="79078"/>
    <lineage>
        <taxon>Eukaryota</taxon>
        <taxon>Viridiplantae</taxon>
        <taxon>Streptophyta</taxon>
        <taxon>Embryophyta</taxon>
        <taxon>Tracheophyta</taxon>
        <taxon>Spermatophyta</taxon>
        <taxon>Magnoliopsida</taxon>
        <taxon>eudicotyledons</taxon>
        <taxon>Gunneridae</taxon>
        <taxon>Pentapetalae</taxon>
        <taxon>rosids</taxon>
        <taxon>fabids</taxon>
        <taxon>Fabales</taxon>
        <taxon>Fabaceae</taxon>
        <taxon>Papilionoideae</taxon>
        <taxon>50 kb inversion clade</taxon>
        <taxon>dalbergioids sensu lato</taxon>
        <taxon>Dalbergieae</taxon>
        <taxon>Pterocarpus clade</taxon>
        <taxon>Stylosanthes</taxon>
    </lineage>
</organism>
<accession>A0ABU6ZYK2</accession>
<evidence type="ECO:0000313" key="3">
    <source>
        <dbReference type="Proteomes" id="UP001341840"/>
    </source>
</evidence>